<comment type="caution">
    <text evidence="7">The sequence shown here is derived from an EMBL/GenBank/DDBJ whole genome shotgun (WGS) entry which is preliminary data.</text>
</comment>
<dbReference type="InterPro" id="IPR007627">
    <property type="entry name" value="RNA_pol_sigma70_r2"/>
</dbReference>
<dbReference type="NCBIfam" id="TIGR02937">
    <property type="entry name" value="sigma70-ECF"/>
    <property type="match status" value="1"/>
</dbReference>
<evidence type="ECO:0000256" key="3">
    <source>
        <dbReference type="ARBA" id="ARBA00023082"/>
    </source>
</evidence>
<dbReference type="HOGENOM" id="CLU_047691_3_1_9"/>
<sequence length="173" mass="20605">MVNRQDLNAEIEGLIDKYGDDILRLCFIYTKDYSQAEDLFQEVFIKIYKNIDKFRYDSDIHTWITRIAINTCKDYLKSSWIKRIILSWDVEKEERESIESAVIKDIEKDYIINAVLGLPEKYRVVVFLYYYKGLSTKEIANLTKEKESTVRSRLMRARDMLKGKLKEGLSYEE</sequence>
<dbReference type="Gene3D" id="1.10.10.10">
    <property type="entry name" value="Winged helix-like DNA-binding domain superfamily/Winged helix DNA-binding domain"/>
    <property type="match status" value="1"/>
</dbReference>
<evidence type="ECO:0000313" key="7">
    <source>
        <dbReference type="EMBL" id="CDF57485.1"/>
    </source>
</evidence>
<dbReference type="InterPro" id="IPR013325">
    <property type="entry name" value="RNA_pol_sigma_r2"/>
</dbReference>
<name>R7RQG3_9CLOT</name>
<keyword evidence="8" id="KW-1185">Reference proteome</keyword>
<dbReference type="CDD" id="cd06171">
    <property type="entry name" value="Sigma70_r4"/>
    <property type="match status" value="1"/>
</dbReference>
<evidence type="ECO:0000256" key="2">
    <source>
        <dbReference type="ARBA" id="ARBA00023015"/>
    </source>
</evidence>
<dbReference type="EMBL" id="CAVN010000088">
    <property type="protein sequence ID" value="CDF57485.1"/>
    <property type="molecule type" value="Genomic_DNA"/>
</dbReference>
<dbReference type="InterPro" id="IPR039425">
    <property type="entry name" value="RNA_pol_sigma-70-like"/>
</dbReference>
<proteinExistence type="inferred from homology"/>
<dbReference type="SUPFAM" id="SSF88659">
    <property type="entry name" value="Sigma3 and sigma4 domains of RNA polymerase sigma factors"/>
    <property type="match status" value="1"/>
</dbReference>
<feature type="domain" description="RNA polymerase sigma factor 70 region 4 type 2" evidence="6">
    <location>
        <begin position="110"/>
        <end position="160"/>
    </location>
</feature>
<dbReference type="Gene3D" id="1.10.1740.10">
    <property type="match status" value="1"/>
</dbReference>
<dbReference type="PANTHER" id="PTHR43133:SF60">
    <property type="entry name" value="RNA POLYMERASE SIGMA FACTOR SIGV"/>
    <property type="match status" value="1"/>
</dbReference>
<keyword evidence="3" id="KW-0731">Sigma factor</keyword>
<protein>
    <submittedName>
        <fullName evidence="7">RNA polymerase sigma-70 factor</fullName>
    </submittedName>
</protein>
<gene>
    <name evidence="7" type="ORF">TCEL_01399</name>
</gene>
<dbReference type="GO" id="GO:0016987">
    <property type="term" value="F:sigma factor activity"/>
    <property type="evidence" value="ECO:0007669"/>
    <property type="project" value="UniProtKB-KW"/>
</dbReference>
<evidence type="ECO:0000259" key="6">
    <source>
        <dbReference type="Pfam" id="PF08281"/>
    </source>
</evidence>
<comment type="similarity">
    <text evidence="1">Belongs to the sigma-70 factor family. ECF subfamily.</text>
</comment>
<dbReference type="InterPro" id="IPR013249">
    <property type="entry name" value="RNA_pol_sigma70_r4_t2"/>
</dbReference>
<dbReference type="InterPro" id="IPR036388">
    <property type="entry name" value="WH-like_DNA-bd_sf"/>
</dbReference>
<dbReference type="InterPro" id="IPR014284">
    <property type="entry name" value="RNA_pol_sigma-70_dom"/>
</dbReference>
<dbReference type="GO" id="GO:0003677">
    <property type="term" value="F:DNA binding"/>
    <property type="evidence" value="ECO:0007669"/>
    <property type="project" value="InterPro"/>
</dbReference>
<dbReference type="AlphaFoldDB" id="R7RQG3"/>
<accession>R7RQG3</accession>
<feature type="domain" description="RNA polymerase sigma-70 region 2" evidence="5">
    <location>
        <begin position="14"/>
        <end position="80"/>
    </location>
</feature>
<evidence type="ECO:0000256" key="1">
    <source>
        <dbReference type="ARBA" id="ARBA00010641"/>
    </source>
</evidence>
<evidence type="ECO:0000256" key="4">
    <source>
        <dbReference type="ARBA" id="ARBA00023163"/>
    </source>
</evidence>
<dbReference type="PANTHER" id="PTHR43133">
    <property type="entry name" value="RNA POLYMERASE ECF-TYPE SIGMA FACTO"/>
    <property type="match status" value="1"/>
</dbReference>
<keyword evidence="4" id="KW-0804">Transcription</keyword>
<evidence type="ECO:0000259" key="5">
    <source>
        <dbReference type="Pfam" id="PF04542"/>
    </source>
</evidence>
<dbReference type="Pfam" id="PF08281">
    <property type="entry name" value="Sigma70_r4_2"/>
    <property type="match status" value="1"/>
</dbReference>
<dbReference type="InterPro" id="IPR013324">
    <property type="entry name" value="RNA_pol_sigma_r3/r4-like"/>
</dbReference>
<dbReference type="SUPFAM" id="SSF88946">
    <property type="entry name" value="Sigma2 domain of RNA polymerase sigma factors"/>
    <property type="match status" value="1"/>
</dbReference>
<dbReference type="GO" id="GO:0006352">
    <property type="term" value="P:DNA-templated transcription initiation"/>
    <property type="evidence" value="ECO:0007669"/>
    <property type="project" value="InterPro"/>
</dbReference>
<keyword evidence="2" id="KW-0805">Transcription regulation</keyword>
<dbReference type="Pfam" id="PF04542">
    <property type="entry name" value="Sigma70_r2"/>
    <property type="match status" value="1"/>
</dbReference>
<organism evidence="7 8">
    <name type="scientific">Thermobrachium celere DSM 8682</name>
    <dbReference type="NCBI Taxonomy" id="941824"/>
    <lineage>
        <taxon>Bacteria</taxon>
        <taxon>Bacillati</taxon>
        <taxon>Bacillota</taxon>
        <taxon>Clostridia</taxon>
        <taxon>Eubacteriales</taxon>
        <taxon>Clostridiaceae</taxon>
        <taxon>Thermobrachium</taxon>
    </lineage>
</organism>
<dbReference type="RefSeq" id="WP_018660678.1">
    <property type="nucleotide sequence ID" value="NZ_HF952018.1"/>
</dbReference>
<evidence type="ECO:0000313" key="8">
    <source>
        <dbReference type="Proteomes" id="UP000014923"/>
    </source>
</evidence>
<dbReference type="eggNOG" id="COG1595">
    <property type="taxonomic scope" value="Bacteria"/>
</dbReference>
<reference evidence="7" key="1">
    <citation type="submission" date="2013-03" db="EMBL/GenBank/DDBJ databases">
        <title>Draft genome sequence of the hydrogen-ethanol-producing anaerobic alkalithermophilic Caloramator celere.</title>
        <authorList>
            <person name="Ciranna A."/>
            <person name="Larjo A."/>
            <person name="Kivisto A."/>
            <person name="Santala V."/>
            <person name="Roos C."/>
            <person name="Karp M."/>
        </authorList>
    </citation>
    <scope>NUCLEOTIDE SEQUENCE [LARGE SCALE GENOMIC DNA]</scope>
    <source>
        <strain evidence="7">DSM 8682</strain>
    </source>
</reference>
<dbReference type="Proteomes" id="UP000014923">
    <property type="component" value="Unassembled WGS sequence"/>
</dbReference>